<dbReference type="InterPro" id="IPR023772">
    <property type="entry name" value="DNA-bd_HTH_TetR-type_CS"/>
</dbReference>
<reference evidence="6 7" key="1">
    <citation type="submission" date="2020-07" db="EMBL/GenBank/DDBJ databases">
        <title>Sequencing the genomes of 1000 actinobacteria strains.</title>
        <authorList>
            <person name="Klenk H.-P."/>
        </authorList>
    </citation>
    <scope>NUCLEOTIDE SEQUENCE [LARGE SCALE GENOMIC DNA]</scope>
    <source>
        <strain evidence="6 7">DSM 26487</strain>
    </source>
</reference>
<dbReference type="InterPro" id="IPR041669">
    <property type="entry name" value="TetR_C_15"/>
</dbReference>
<dbReference type="EMBL" id="JACBZR010000001">
    <property type="protein sequence ID" value="NYI78836.1"/>
    <property type="molecule type" value="Genomic_DNA"/>
</dbReference>
<evidence type="ECO:0000256" key="2">
    <source>
        <dbReference type="ARBA" id="ARBA00023125"/>
    </source>
</evidence>
<comment type="caution">
    <text evidence="6">The sequence shown here is derived from an EMBL/GenBank/DDBJ whole genome shotgun (WGS) entry which is preliminary data.</text>
</comment>
<dbReference type="Pfam" id="PF17918">
    <property type="entry name" value="TetR_C_15"/>
    <property type="match status" value="1"/>
</dbReference>
<sequence>MQEGTARPVRKRQARGERRIQQILHAAAAVIAEKGYDAASTNAIATEAGISPGSLYQFFGNKEEIARALAEYYAGELTRLRTQTIDPAAQADVGLDELVETVLASLLEFNLAHPGFKALFARTDMPPALREAVAPAHQVVHAGIADLVASRFPDRGRDEVDLMSTVAIQIVRGMTPLLVDAPDEATRSALSEQLRVALLAYLRTYA</sequence>
<evidence type="ECO:0000313" key="7">
    <source>
        <dbReference type="Proteomes" id="UP000564496"/>
    </source>
</evidence>
<keyword evidence="3" id="KW-0804">Transcription</keyword>
<dbReference type="PROSITE" id="PS01081">
    <property type="entry name" value="HTH_TETR_1"/>
    <property type="match status" value="1"/>
</dbReference>
<dbReference type="Proteomes" id="UP000564496">
    <property type="component" value="Unassembled WGS sequence"/>
</dbReference>
<evidence type="ECO:0000256" key="1">
    <source>
        <dbReference type="ARBA" id="ARBA00023015"/>
    </source>
</evidence>
<gene>
    <name evidence="6" type="ORF">BJ988_003484</name>
</gene>
<name>A0A7Z0DND7_9ACTN</name>
<protein>
    <submittedName>
        <fullName evidence="6">AcrR family transcriptional regulator</fullName>
    </submittedName>
</protein>
<evidence type="ECO:0000313" key="6">
    <source>
        <dbReference type="EMBL" id="NYI78836.1"/>
    </source>
</evidence>
<evidence type="ECO:0000259" key="5">
    <source>
        <dbReference type="PROSITE" id="PS50977"/>
    </source>
</evidence>
<dbReference type="PROSITE" id="PS50977">
    <property type="entry name" value="HTH_TETR_2"/>
    <property type="match status" value="1"/>
</dbReference>
<dbReference type="InterPro" id="IPR050109">
    <property type="entry name" value="HTH-type_TetR-like_transc_reg"/>
</dbReference>
<dbReference type="Pfam" id="PF00440">
    <property type="entry name" value="TetR_N"/>
    <property type="match status" value="1"/>
</dbReference>
<dbReference type="SUPFAM" id="SSF46689">
    <property type="entry name" value="Homeodomain-like"/>
    <property type="match status" value="1"/>
</dbReference>
<dbReference type="PANTHER" id="PTHR30055">
    <property type="entry name" value="HTH-TYPE TRANSCRIPTIONAL REGULATOR RUTR"/>
    <property type="match status" value="1"/>
</dbReference>
<keyword evidence="2 4" id="KW-0238">DNA-binding</keyword>
<dbReference type="InterPro" id="IPR001647">
    <property type="entry name" value="HTH_TetR"/>
</dbReference>
<dbReference type="Gene3D" id="1.10.357.10">
    <property type="entry name" value="Tetracycline Repressor, domain 2"/>
    <property type="match status" value="1"/>
</dbReference>
<organism evidence="6 7">
    <name type="scientific">Nocardioides panzhihuensis</name>
    <dbReference type="NCBI Taxonomy" id="860243"/>
    <lineage>
        <taxon>Bacteria</taxon>
        <taxon>Bacillati</taxon>
        <taxon>Actinomycetota</taxon>
        <taxon>Actinomycetes</taxon>
        <taxon>Propionibacteriales</taxon>
        <taxon>Nocardioidaceae</taxon>
        <taxon>Nocardioides</taxon>
    </lineage>
</organism>
<keyword evidence="1" id="KW-0805">Transcription regulation</keyword>
<accession>A0A7Z0DND7</accession>
<dbReference type="GO" id="GO:0000976">
    <property type="term" value="F:transcription cis-regulatory region binding"/>
    <property type="evidence" value="ECO:0007669"/>
    <property type="project" value="TreeGrafter"/>
</dbReference>
<dbReference type="PRINTS" id="PR00455">
    <property type="entry name" value="HTHTETR"/>
</dbReference>
<proteinExistence type="predicted"/>
<feature type="domain" description="HTH tetR-type" evidence="5">
    <location>
        <begin position="17"/>
        <end position="77"/>
    </location>
</feature>
<dbReference type="GO" id="GO:0003700">
    <property type="term" value="F:DNA-binding transcription factor activity"/>
    <property type="evidence" value="ECO:0007669"/>
    <property type="project" value="TreeGrafter"/>
</dbReference>
<dbReference type="InterPro" id="IPR009057">
    <property type="entry name" value="Homeodomain-like_sf"/>
</dbReference>
<dbReference type="PANTHER" id="PTHR30055:SF234">
    <property type="entry name" value="HTH-TYPE TRANSCRIPTIONAL REGULATOR BETI"/>
    <property type="match status" value="1"/>
</dbReference>
<dbReference type="RefSeq" id="WP_179659139.1">
    <property type="nucleotide sequence ID" value="NZ_JACBZR010000001.1"/>
</dbReference>
<feature type="DNA-binding region" description="H-T-H motif" evidence="4">
    <location>
        <begin position="40"/>
        <end position="59"/>
    </location>
</feature>
<keyword evidence="7" id="KW-1185">Reference proteome</keyword>
<dbReference type="AlphaFoldDB" id="A0A7Z0DND7"/>
<evidence type="ECO:0000256" key="4">
    <source>
        <dbReference type="PROSITE-ProRule" id="PRU00335"/>
    </source>
</evidence>
<evidence type="ECO:0000256" key="3">
    <source>
        <dbReference type="ARBA" id="ARBA00023163"/>
    </source>
</evidence>